<accession>A0A9J6GEQ2</accession>
<evidence type="ECO:0000313" key="4">
    <source>
        <dbReference type="Proteomes" id="UP000821853"/>
    </source>
</evidence>
<evidence type="ECO:0000313" key="3">
    <source>
        <dbReference type="EMBL" id="KAH9373273.1"/>
    </source>
</evidence>
<evidence type="ECO:0000259" key="2">
    <source>
        <dbReference type="Pfam" id="PF25298"/>
    </source>
</evidence>
<dbReference type="Proteomes" id="UP000821853">
    <property type="component" value="Chromosome 4"/>
</dbReference>
<dbReference type="AlphaFoldDB" id="A0A9J6GEQ2"/>
<dbReference type="Pfam" id="PF25298">
    <property type="entry name" value="Baculo_FP_2nd"/>
    <property type="match status" value="1"/>
</dbReference>
<name>A0A9J6GEQ2_HAELO</name>
<evidence type="ECO:0000256" key="1">
    <source>
        <dbReference type="SAM" id="Coils"/>
    </source>
</evidence>
<feature type="coiled-coil region" evidence="1">
    <location>
        <begin position="9"/>
        <end position="57"/>
    </location>
</feature>
<gene>
    <name evidence="3" type="ORF">HPB48_005018</name>
</gene>
<dbReference type="EMBL" id="JABSTR010000006">
    <property type="protein sequence ID" value="KAH9373273.1"/>
    <property type="molecule type" value="Genomic_DNA"/>
</dbReference>
<dbReference type="OrthoDB" id="6510109at2759"/>
<feature type="domain" description="FP protein C-terminal" evidence="2">
    <location>
        <begin position="183"/>
        <end position="234"/>
    </location>
</feature>
<dbReference type="OMA" id="DIAICHR"/>
<dbReference type="Gene3D" id="3.30.70.1820">
    <property type="entry name" value="L1 transposable element, RRM domain"/>
    <property type="match status" value="1"/>
</dbReference>
<keyword evidence="1" id="KW-0175">Coiled coil</keyword>
<protein>
    <recommendedName>
        <fullName evidence="2">FP protein C-terminal domain-containing protein</fullName>
    </recommendedName>
</protein>
<dbReference type="VEuPathDB" id="VectorBase:HLOH_043429"/>
<reference evidence="3 4" key="1">
    <citation type="journal article" date="2020" name="Cell">
        <title>Large-Scale Comparative Analyses of Tick Genomes Elucidate Their Genetic Diversity and Vector Capacities.</title>
        <authorList>
            <consortium name="Tick Genome and Microbiome Consortium (TIGMIC)"/>
            <person name="Jia N."/>
            <person name="Wang J."/>
            <person name="Shi W."/>
            <person name="Du L."/>
            <person name="Sun Y."/>
            <person name="Zhan W."/>
            <person name="Jiang J.F."/>
            <person name="Wang Q."/>
            <person name="Zhang B."/>
            <person name="Ji P."/>
            <person name="Bell-Sakyi L."/>
            <person name="Cui X.M."/>
            <person name="Yuan T.T."/>
            <person name="Jiang B.G."/>
            <person name="Yang W.F."/>
            <person name="Lam T.T."/>
            <person name="Chang Q.C."/>
            <person name="Ding S.J."/>
            <person name="Wang X.J."/>
            <person name="Zhu J.G."/>
            <person name="Ruan X.D."/>
            <person name="Zhao L."/>
            <person name="Wei J.T."/>
            <person name="Ye R.Z."/>
            <person name="Que T.C."/>
            <person name="Du C.H."/>
            <person name="Zhou Y.H."/>
            <person name="Cheng J.X."/>
            <person name="Dai P.F."/>
            <person name="Guo W.B."/>
            <person name="Han X.H."/>
            <person name="Huang E.J."/>
            <person name="Li L.F."/>
            <person name="Wei W."/>
            <person name="Gao Y.C."/>
            <person name="Liu J.Z."/>
            <person name="Shao H.Z."/>
            <person name="Wang X."/>
            <person name="Wang C.C."/>
            <person name="Yang T.C."/>
            <person name="Huo Q.B."/>
            <person name="Li W."/>
            <person name="Chen H.Y."/>
            <person name="Chen S.E."/>
            <person name="Zhou L.G."/>
            <person name="Ni X.B."/>
            <person name="Tian J.H."/>
            <person name="Sheng Y."/>
            <person name="Liu T."/>
            <person name="Pan Y.S."/>
            <person name="Xia L.Y."/>
            <person name="Li J."/>
            <person name="Zhao F."/>
            <person name="Cao W.C."/>
        </authorList>
    </citation>
    <scope>NUCLEOTIDE SEQUENCE [LARGE SCALE GENOMIC DNA]</scope>
    <source>
        <strain evidence="3">HaeL-2018</strain>
    </source>
</reference>
<organism evidence="3 4">
    <name type="scientific">Haemaphysalis longicornis</name>
    <name type="common">Bush tick</name>
    <dbReference type="NCBI Taxonomy" id="44386"/>
    <lineage>
        <taxon>Eukaryota</taxon>
        <taxon>Metazoa</taxon>
        <taxon>Ecdysozoa</taxon>
        <taxon>Arthropoda</taxon>
        <taxon>Chelicerata</taxon>
        <taxon>Arachnida</taxon>
        <taxon>Acari</taxon>
        <taxon>Parasitiformes</taxon>
        <taxon>Ixodida</taxon>
        <taxon>Ixodoidea</taxon>
        <taxon>Ixodidae</taxon>
        <taxon>Haemaphysalinae</taxon>
        <taxon>Haemaphysalis</taxon>
    </lineage>
</organism>
<dbReference type="InterPro" id="IPR057251">
    <property type="entry name" value="FP_C"/>
</dbReference>
<keyword evidence="4" id="KW-1185">Reference proteome</keyword>
<comment type="caution">
    <text evidence="3">The sequence shown here is derived from an EMBL/GenBank/DDBJ whole genome shotgun (WGS) entry which is preliminary data.</text>
</comment>
<sequence length="234" mass="27621">MSKNQSANDRNYRNEIRELRTELKEIKDSINFFNKTFEDMKKEFVTAQEERDTMKKEDAELRLKCDESENMIRELHQRLVQCEQYSRRSNVEIRGLVETDGENVAGLVRKISDAVGEAVRCDEIEACHRVPPREAGKSTLVVQFKSRQKRDALLEMARKKRVKNSQAGIQSEEQIYLNDHLCPTLKRLFSLALARKREFKWRFVWTRNGKIFARKMESANLVRIEPENDLRKIV</sequence>
<proteinExistence type="predicted"/>